<dbReference type="OrthoDB" id="10545401at2759"/>
<dbReference type="RefSeq" id="XP_056846966.1">
    <property type="nucleotide sequence ID" value="XM_056990986.1"/>
</dbReference>
<name>A0A9W3C645_RAPSA</name>
<reference evidence="2" key="2">
    <citation type="submission" date="2025-08" db="UniProtKB">
        <authorList>
            <consortium name="RefSeq"/>
        </authorList>
    </citation>
    <scope>IDENTIFICATION</scope>
    <source>
        <tissue evidence="2">Leaf</tissue>
    </source>
</reference>
<protein>
    <submittedName>
        <fullName evidence="2">Uncharacterized protein LOC130497796 isoform X1</fullName>
    </submittedName>
</protein>
<gene>
    <name evidence="2" type="primary">LOC130497796</name>
</gene>
<dbReference type="AlphaFoldDB" id="A0A9W3C645"/>
<evidence type="ECO:0000313" key="1">
    <source>
        <dbReference type="Proteomes" id="UP000504610"/>
    </source>
</evidence>
<reference evidence="1" key="1">
    <citation type="journal article" date="2019" name="Database">
        <title>The radish genome database (RadishGD): an integrated information resource for radish genomics.</title>
        <authorList>
            <person name="Yu H.J."/>
            <person name="Baek S."/>
            <person name="Lee Y.J."/>
            <person name="Cho A."/>
            <person name="Mun J.H."/>
        </authorList>
    </citation>
    <scope>NUCLEOTIDE SEQUENCE [LARGE SCALE GENOMIC DNA]</scope>
    <source>
        <strain evidence="1">cv. WK10039</strain>
    </source>
</reference>
<keyword evidence="1" id="KW-1185">Reference proteome</keyword>
<evidence type="ECO:0000313" key="2">
    <source>
        <dbReference type="RefSeq" id="XP_056846966.1"/>
    </source>
</evidence>
<dbReference type="KEGG" id="rsz:130497796"/>
<proteinExistence type="predicted"/>
<dbReference type="GeneID" id="130497796"/>
<organism evidence="1 2">
    <name type="scientific">Raphanus sativus</name>
    <name type="common">Radish</name>
    <name type="synonym">Raphanus raphanistrum var. sativus</name>
    <dbReference type="NCBI Taxonomy" id="3726"/>
    <lineage>
        <taxon>Eukaryota</taxon>
        <taxon>Viridiplantae</taxon>
        <taxon>Streptophyta</taxon>
        <taxon>Embryophyta</taxon>
        <taxon>Tracheophyta</taxon>
        <taxon>Spermatophyta</taxon>
        <taxon>Magnoliopsida</taxon>
        <taxon>eudicotyledons</taxon>
        <taxon>Gunneridae</taxon>
        <taxon>Pentapetalae</taxon>
        <taxon>rosids</taxon>
        <taxon>malvids</taxon>
        <taxon>Brassicales</taxon>
        <taxon>Brassicaceae</taxon>
        <taxon>Brassiceae</taxon>
        <taxon>Raphanus</taxon>
    </lineage>
</organism>
<accession>A0A9W3C645</accession>
<sequence>MCELLFVVGMEASMLETTLETRFMGLVFTISLMVTTTKELGMKVVSKAMAPMDLESEIQNAVNGIDGNLVNRLSLEMDLVRKIGSECSRGGQKRCGSEMGR</sequence>
<dbReference type="Proteomes" id="UP000504610">
    <property type="component" value="Chromosome 7"/>
</dbReference>